<feature type="domain" description="YdgH/BhsA/McbA-like" evidence="3">
    <location>
        <begin position="45"/>
        <end position="100"/>
    </location>
</feature>
<comment type="caution">
    <text evidence="4">The sequence shown here is derived from an EMBL/GenBank/DDBJ whole genome shotgun (WGS) entry which is preliminary data.</text>
</comment>
<accession>A0A5J5FWM9</accession>
<dbReference type="InterPro" id="IPR025543">
    <property type="entry name" value="Dodecin-like"/>
</dbReference>
<reference evidence="4 5" key="1">
    <citation type="submission" date="2019-09" db="EMBL/GenBank/DDBJ databases">
        <authorList>
            <person name="Li Y."/>
        </authorList>
    </citation>
    <scope>NUCLEOTIDE SEQUENCE [LARGE SCALE GENOMIC DNA]</scope>
    <source>
        <strain evidence="4 5">L3-3HA</strain>
    </source>
</reference>
<dbReference type="Gene3D" id="3.30.1660.10">
    <property type="entry name" value="Flavin-binding protein dodecin"/>
    <property type="match status" value="1"/>
</dbReference>
<dbReference type="NCBIfam" id="NF011433">
    <property type="entry name" value="PRK14864.1"/>
    <property type="match status" value="1"/>
</dbReference>
<dbReference type="InterPro" id="IPR036275">
    <property type="entry name" value="YdgH-like_sf"/>
</dbReference>
<evidence type="ECO:0000313" key="5">
    <source>
        <dbReference type="Proteomes" id="UP000335415"/>
    </source>
</evidence>
<feature type="chain" id="PRO_5023807914" evidence="2">
    <location>
        <begin position="22"/>
        <end position="100"/>
    </location>
</feature>
<evidence type="ECO:0000256" key="1">
    <source>
        <dbReference type="ARBA" id="ARBA00022729"/>
    </source>
</evidence>
<dbReference type="Pfam" id="PF07338">
    <property type="entry name" value="YdgH_BhsA-like"/>
    <property type="match status" value="1"/>
</dbReference>
<protein>
    <submittedName>
        <fullName evidence="4">Biofilm peroxide resistance protein BsmA</fullName>
    </submittedName>
</protein>
<organism evidence="4 5">
    <name type="scientific">Affinibrenneria salicis</name>
    <dbReference type="NCBI Taxonomy" id="2590031"/>
    <lineage>
        <taxon>Bacteria</taxon>
        <taxon>Pseudomonadati</taxon>
        <taxon>Pseudomonadota</taxon>
        <taxon>Gammaproteobacteria</taxon>
        <taxon>Enterobacterales</taxon>
        <taxon>Pectobacteriaceae</taxon>
        <taxon>Affinibrenneria</taxon>
    </lineage>
</organism>
<feature type="signal peptide" evidence="2">
    <location>
        <begin position="1"/>
        <end position="21"/>
    </location>
</feature>
<dbReference type="Proteomes" id="UP000335415">
    <property type="component" value="Unassembled WGS sequence"/>
</dbReference>
<dbReference type="EMBL" id="VYKJ01000010">
    <property type="protein sequence ID" value="KAA8997738.1"/>
    <property type="molecule type" value="Genomic_DNA"/>
</dbReference>
<evidence type="ECO:0000313" key="4">
    <source>
        <dbReference type="EMBL" id="KAA8997738.1"/>
    </source>
</evidence>
<dbReference type="PANTHER" id="PTHR34156">
    <property type="entry name" value="OUTER MEMBRANE PROTEIN-RELATED-RELATED"/>
    <property type="match status" value="1"/>
</dbReference>
<dbReference type="InterPro" id="IPR051096">
    <property type="entry name" value="BhsA/McbA_stress_biofilm_assoc"/>
</dbReference>
<evidence type="ECO:0000256" key="2">
    <source>
        <dbReference type="SAM" id="SignalP"/>
    </source>
</evidence>
<keyword evidence="5" id="KW-1185">Reference proteome</keyword>
<dbReference type="PROSITE" id="PS51257">
    <property type="entry name" value="PROKAR_LIPOPROTEIN"/>
    <property type="match status" value="1"/>
</dbReference>
<gene>
    <name evidence="4" type="primary">bsmA</name>
    <name evidence="4" type="ORF">FJU30_18450</name>
</gene>
<dbReference type="AlphaFoldDB" id="A0A5J5FWM9"/>
<dbReference type="SUPFAM" id="SSF159871">
    <property type="entry name" value="YdgH-like"/>
    <property type="match status" value="1"/>
</dbReference>
<keyword evidence="1 2" id="KW-0732">Signal</keyword>
<sequence length="100" mass="10930">MSRTLLLLSLSVLLTACSVFAPEPVAPPPPTRQAQLINQAQSRALEKIGTLSVRINGSPDDADRAVQQQADARGARYYVIVLKQESRLPGIWQSSAVLYR</sequence>
<dbReference type="InterPro" id="IPR010854">
    <property type="entry name" value="YdgH/BhsA/McbA-like_dom"/>
</dbReference>
<dbReference type="RefSeq" id="WP_150436437.1">
    <property type="nucleotide sequence ID" value="NZ_VYKJ01000010.1"/>
</dbReference>
<name>A0A5J5FWM9_9GAMM</name>
<evidence type="ECO:0000259" key="3">
    <source>
        <dbReference type="Pfam" id="PF07338"/>
    </source>
</evidence>
<proteinExistence type="predicted"/>